<keyword evidence="4" id="KW-1185">Reference proteome</keyword>
<protein>
    <submittedName>
        <fullName evidence="3">DUF262 domain-containing protein</fullName>
    </submittedName>
</protein>
<comment type="caution">
    <text evidence="3">The sequence shown here is derived from an EMBL/GenBank/DDBJ whole genome shotgun (WGS) entry which is preliminary data.</text>
</comment>
<dbReference type="Pfam" id="PF03235">
    <property type="entry name" value="GmrSD_N"/>
    <property type="match status" value="1"/>
</dbReference>
<dbReference type="RefSeq" id="WP_341696863.1">
    <property type="nucleotide sequence ID" value="NZ_JBBYHR010000004.1"/>
</dbReference>
<evidence type="ECO:0000313" key="4">
    <source>
        <dbReference type="Proteomes" id="UP001464555"/>
    </source>
</evidence>
<dbReference type="EMBL" id="JBBYHR010000004">
    <property type="protein sequence ID" value="MEL1244547.1"/>
    <property type="molecule type" value="Genomic_DNA"/>
</dbReference>
<feature type="domain" description="GmrSD restriction endonucleases N-terminal" evidence="1">
    <location>
        <begin position="9"/>
        <end position="222"/>
    </location>
</feature>
<name>A0ABU9HWL1_9FLAO</name>
<dbReference type="Pfam" id="PF07510">
    <property type="entry name" value="GmrSD_C"/>
    <property type="match status" value="1"/>
</dbReference>
<evidence type="ECO:0000313" key="3">
    <source>
        <dbReference type="EMBL" id="MEL1244547.1"/>
    </source>
</evidence>
<feature type="domain" description="GmrSD restriction endonucleases C-terminal" evidence="2">
    <location>
        <begin position="430"/>
        <end position="558"/>
    </location>
</feature>
<dbReference type="InterPro" id="IPR011089">
    <property type="entry name" value="GmrSD_C"/>
</dbReference>
<gene>
    <name evidence="3" type="ORF">AAEO56_09770</name>
</gene>
<dbReference type="PANTHER" id="PTHR35149">
    <property type="entry name" value="SLL5132 PROTEIN"/>
    <property type="match status" value="1"/>
</dbReference>
<accession>A0ABU9HWL1</accession>
<evidence type="ECO:0000259" key="1">
    <source>
        <dbReference type="Pfam" id="PF03235"/>
    </source>
</evidence>
<dbReference type="InterPro" id="IPR004919">
    <property type="entry name" value="GmrSD_N"/>
</dbReference>
<reference evidence="3 4" key="1">
    <citation type="submission" date="2024-04" db="EMBL/GenBank/DDBJ databases">
        <title>Flavobacterium sp. DGU11 16S ribosomal RNA gene Genome sequencing and assembly.</title>
        <authorList>
            <person name="Park S."/>
        </authorList>
    </citation>
    <scope>NUCLEOTIDE SEQUENCE [LARGE SCALE GENOMIC DNA]</scope>
    <source>
        <strain evidence="3 4">DGU11</strain>
    </source>
</reference>
<evidence type="ECO:0000259" key="2">
    <source>
        <dbReference type="Pfam" id="PF07510"/>
    </source>
</evidence>
<organism evidence="3 4">
    <name type="scientific">Flavobacterium arundinis</name>
    <dbReference type="NCBI Taxonomy" id="3139143"/>
    <lineage>
        <taxon>Bacteria</taxon>
        <taxon>Pseudomonadati</taxon>
        <taxon>Bacteroidota</taxon>
        <taxon>Flavobacteriia</taxon>
        <taxon>Flavobacteriales</taxon>
        <taxon>Flavobacteriaceae</taxon>
        <taxon>Flavobacterium</taxon>
    </lineage>
</organism>
<dbReference type="Proteomes" id="UP001464555">
    <property type="component" value="Unassembled WGS sequence"/>
</dbReference>
<dbReference type="PANTHER" id="PTHR35149:SF1">
    <property type="entry name" value="DUF5655 DOMAIN-CONTAINING PROTEIN"/>
    <property type="match status" value="1"/>
</dbReference>
<sequence length="564" mass="66472">METSSSVRKMLAGNKILVPNYQRAYSWDTPLENNFRKTQTDVFLSDIDNYLISKSNSPFYFGHFLYEYKENTFYIIDGQQRLTTIIIFLSSAFAKLKSLRELSDIENEIYEDIIKRNVTYRFSTVDYDNQIFKDYVIDQIKTDIHTIETESAKRIISAFDYFTKKLKNKDILYLENIIRSISEASCTTHQVKNESEAIQMFIFQNDRGKQPSSLEVIKALFMYNIHLYSGDEKNDLILEIKQRFEKIYKSISSIEYKINEDDVLVYTQRVYFNSLWESNALEKINEKLNDSNRINFIMKFTHALSNSFEYLNLFFGRDERKNFSIHSFITIGNIGIAIPFIIKAYKFGLPLDEIGRLCSSLESLVFRHRLIGTRAELITRINQVFIEFIAENTNIDPIVDRVNFLKNSDEWWWSYWNDVELQKSLQGAINHSLAKYILWKYENHLESLGNSGYNPSRYDKIVKPELEHISPKVTSGESLARGYSKYDDEFVNEYLNCLGNYLLISKSHNCSIGNKPFKDKYDSYNNLAQQREIRLIVNQEKLIWSRQLIKDRKKKIIDFIVTNL</sequence>
<proteinExistence type="predicted"/>